<keyword evidence="3" id="KW-1185">Reference proteome</keyword>
<feature type="region of interest" description="Disordered" evidence="1">
    <location>
        <begin position="1"/>
        <end position="23"/>
    </location>
</feature>
<organism evidence="2 3">
    <name type="scientific">Salix koriyanagi</name>
    <dbReference type="NCBI Taxonomy" id="2511006"/>
    <lineage>
        <taxon>Eukaryota</taxon>
        <taxon>Viridiplantae</taxon>
        <taxon>Streptophyta</taxon>
        <taxon>Embryophyta</taxon>
        <taxon>Tracheophyta</taxon>
        <taxon>Spermatophyta</taxon>
        <taxon>Magnoliopsida</taxon>
        <taxon>eudicotyledons</taxon>
        <taxon>Gunneridae</taxon>
        <taxon>Pentapetalae</taxon>
        <taxon>rosids</taxon>
        <taxon>fabids</taxon>
        <taxon>Malpighiales</taxon>
        <taxon>Salicaceae</taxon>
        <taxon>Saliceae</taxon>
        <taxon>Salix</taxon>
    </lineage>
</organism>
<evidence type="ECO:0000313" key="2">
    <source>
        <dbReference type="EMBL" id="KAJ6716958.1"/>
    </source>
</evidence>
<evidence type="ECO:0000256" key="1">
    <source>
        <dbReference type="SAM" id="MobiDB-lite"/>
    </source>
</evidence>
<comment type="caution">
    <text evidence="2">The sequence shown here is derived from an EMBL/GenBank/DDBJ whole genome shotgun (WGS) entry which is preliminary data.</text>
</comment>
<dbReference type="Proteomes" id="UP001151752">
    <property type="component" value="Chromosome 9"/>
</dbReference>
<dbReference type="EMBL" id="JAPFFM010000014">
    <property type="protein sequence ID" value="KAJ6716958.1"/>
    <property type="molecule type" value="Genomic_DNA"/>
</dbReference>
<sequence>MAITVPNKNMVRNAAPATREGNASAGNTIINASGCSPWTIPVAKVAKPIFFFFPTAGVSNASYTLTSHSPFSKATHGVGTSDASLIPIAPITSRVRPTTLVPQVLMISIWSRSFSSRNSKPNMS</sequence>
<reference evidence="2" key="1">
    <citation type="submission" date="2022-11" db="EMBL/GenBank/DDBJ databases">
        <authorList>
            <person name="Hyden B.L."/>
            <person name="Feng K."/>
            <person name="Yates T."/>
            <person name="Jawdy S."/>
            <person name="Smart L.B."/>
            <person name="Muchero W."/>
        </authorList>
    </citation>
    <scope>NUCLEOTIDE SEQUENCE</scope>
    <source>
        <tissue evidence="2">Shoot tip</tissue>
    </source>
</reference>
<proteinExistence type="predicted"/>
<evidence type="ECO:0000313" key="3">
    <source>
        <dbReference type="Proteomes" id="UP001151752"/>
    </source>
</evidence>
<gene>
    <name evidence="2" type="ORF">OIU74_009474</name>
</gene>
<name>A0A9Q0TST3_9ROSI</name>
<accession>A0A9Q0TST3</accession>
<reference evidence="2" key="2">
    <citation type="journal article" date="2023" name="Int. J. Mol. Sci.">
        <title>De Novo Assembly and Annotation of 11 Diverse Shrub Willow (Salix) Genomes Reveals Novel Gene Organization in Sex-Linked Regions.</title>
        <authorList>
            <person name="Hyden B."/>
            <person name="Feng K."/>
            <person name="Yates T.B."/>
            <person name="Jawdy S."/>
            <person name="Cereghino C."/>
            <person name="Smart L.B."/>
            <person name="Muchero W."/>
        </authorList>
    </citation>
    <scope>NUCLEOTIDE SEQUENCE</scope>
    <source>
        <tissue evidence="2">Shoot tip</tissue>
    </source>
</reference>
<protein>
    <submittedName>
        <fullName evidence="2">Uncharacterized protein</fullName>
    </submittedName>
</protein>
<dbReference type="AlphaFoldDB" id="A0A9Q0TST3"/>